<sequence length="615" mass="68434">MKAATWWFLLGLVVISNSTVRSQAMQSTLTLQSIGTDFYPANPIELIAISTDIDSFLSCYVACNINPLCRTFVSDTATPFICRLYQGSIDTGTVIASSSSTLRVGGLHYDASLYVVYNEVCDPHIPPFDRYLICVNRQWQCPSNTYWNDLMCLNQVYYGESCMMNEACRQDIGLQCSSVCHKCLCNSTASWNSTSCVVTQTSCSSSSLSDSTVISFWPMNGNVNDLTNRNNGTLIGNATFVSGYIDLAIQCSDIAYIQVPFIDFYRRSFTIELWLYRTNNTNVYMGIIGECMNTGIDNCLHFGIQIQSLLYMAFNGYDIRGSTTIVDNKWYHVAFVYDYAVQQSQIYLNGLPENSISIDPNATDVYLGQSGRVTIGRADYWTHNWVGYIDQVSITYRAKSANEILDDATLIAYYSFDCGSIFDSGPNLLQTIANGQTMIAGRVKDAILFNLTNAYFQTSSFMMFGITNQSFSIALWVKPWNLSGILVHISNQSTGDGWCMPLLGFSSSGMLIAQVSSFIISEPAFEVNVWTHIVQTFSTQNGLQLYINGTLRQKVLNATTAPPHQSMYVTVARQQFGNSSCMWGGINPSPYMGAIDELRIYNREITTTEICGLSS</sequence>
<organism evidence="6 7">
    <name type="scientific">Adineta steineri</name>
    <dbReference type="NCBI Taxonomy" id="433720"/>
    <lineage>
        <taxon>Eukaryota</taxon>
        <taxon>Metazoa</taxon>
        <taxon>Spiralia</taxon>
        <taxon>Gnathifera</taxon>
        <taxon>Rotifera</taxon>
        <taxon>Eurotatoria</taxon>
        <taxon>Bdelloidea</taxon>
        <taxon>Adinetida</taxon>
        <taxon>Adinetidae</taxon>
        <taxon>Adineta</taxon>
    </lineage>
</organism>
<reference evidence="6" key="1">
    <citation type="submission" date="2021-02" db="EMBL/GenBank/DDBJ databases">
        <authorList>
            <person name="Nowell W R."/>
        </authorList>
    </citation>
    <scope>NUCLEOTIDE SEQUENCE</scope>
</reference>
<dbReference type="AlphaFoldDB" id="A0A818Q8I8"/>
<protein>
    <recommendedName>
        <fullName evidence="4">LamG-like jellyroll fold domain-containing protein</fullName>
    </recommendedName>
</protein>
<evidence type="ECO:0000259" key="4">
    <source>
        <dbReference type="SMART" id="SM00560"/>
    </source>
</evidence>
<dbReference type="PANTHER" id="PTHR42535">
    <property type="entry name" value="OOKINETE PROTEIN, PUTATIVE-RELATED"/>
    <property type="match status" value="1"/>
</dbReference>
<dbReference type="InterPro" id="IPR006558">
    <property type="entry name" value="LamG-like"/>
</dbReference>
<dbReference type="EMBL" id="CAJNOG010000104">
    <property type="protein sequence ID" value="CAF0947962.1"/>
    <property type="molecule type" value="Genomic_DNA"/>
</dbReference>
<keyword evidence="1 3" id="KW-0732">Signal</keyword>
<feature type="chain" id="PRO_5035616066" description="LamG-like jellyroll fold domain-containing protein" evidence="3">
    <location>
        <begin position="25"/>
        <end position="615"/>
    </location>
</feature>
<feature type="domain" description="LamG-like jellyroll fold" evidence="4">
    <location>
        <begin position="267"/>
        <end position="402"/>
    </location>
</feature>
<dbReference type="SMART" id="SM00560">
    <property type="entry name" value="LamGL"/>
    <property type="match status" value="1"/>
</dbReference>
<dbReference type="PANTHER" id="PTHR42535:SF2">
    <property type="entry name" value="CHROMOSOME UNDETERMINED SCAFFOLD_146, WHOLE GENOME SHOTGUN SEQUENCE"/>
    <property type="match status" value="1"/>
</dbReference>
<dbReference type="EMBL" id="CAJOAZ010000395">
    <property type="protein sequence ID" value="CAF3637294.1"/>
    <property type="molecule type" value="Genomic_DNA"/>
</dbReference>
<evidence type="ECO:0000313" key="5">
    <source>
        <dbReference type="EMBL" id="CAF0947962.1"/>
    </source>
</evidence>
<dbReference type="SUPFAM" id="SSF49899">
    <property type="entry name" value="Concanavalin A-like lectins/glucanases"/>
    <property type="match status" value="2"/>
</dbReference>
<evidence type="ECO:0000256" key="2">
    <source>
        <dbReference type="ARBA" id="ARBA00023157"/>
    </source>
</evidence>
<proteinExistence type="predicted"/>
<feature type="signal peptide" evidence="3">
    <location>
        <begin position="1"/>
        <end position="24"/>
    </location>
</feature>
<dbReference type="Pfam" id="PF13385">
    <property type="entry name" value="Laminin_G_3"/>
    <property type="match status" value="2"/>
</dbReference>
<evidence type="ECO:0000256" key="1">
    <source>
        <dbReference type="ARBA" id="ARBA00022729"/>
    </source>
</evidence>
<evidence type="ECO:0000313" key="6">
    <source>
        <dbReference type="EMBL" id="CAF3637294.1"/>
    </source>
</evidence>
<dbReference type="Proteomes" id="UP000663845">
    <property type="component" value="Unassembled WGS sequence"/>
</dbReference>
<gene>
    <name evidence="5" type="ORF">JYZ213_LOCUS13124</name>
    <name evidence="6" type="ORF">OXD698_LOCUS8271</name>
</gene>
<name>A0A818Q8I8_9BILA</name>
<evidence type="ECO:0000256" key="3">
    <source>
        <dbReference type="SAM" id="SignalP"/>
    </source>
</evidence>
<dbReference type="Gene3D" id="2.60.120.200">
    <property type="match status" value="2"/>
</dbReference>
<keyword evidence="2" id="KW-1015">Disulfide bond</keyword>
<evidence type="ECO:0000313" key="7">
    <source>
        <dbReference type="Proteomes" id="UP000663844"/>
    </source>
</evidence>
<accession>A0A818Q8I8</accession>
<dbReference type="InterPro" id="IPR013320">
    <property type="entry name" value="ConA-like_dom_sf"/>
</dbReference>
<comment type="caution">
    <text evidence="6">The sequence shown here is derived from an EMBL/GenBank/DDBJ whole genome shotgun (WGS) entry which is preliminary data.</text>
</comment>
<dbReference type="Proteomes" id="UP000663844">
    <property type="component" value="Unassembled WGS sequence"/>
</dbReference>